<protein>
    <submittedName>
        <fullName evidence="3">Thioredoxin domain protein</fullName>
    </submittedName>
</protein>
<dbReference type="InterPro" id="IPR036249">
    <property type="entry name" value="Thioredoxin-like_sf"/>
</dbReference>
<dbReference type="Proteomes" id="UP000053467">
    <property type="component" value="Unassembled WGS sequence"/>
</dbReference>
<evidence type="ECO:0000256" key="1">
    <source>
        <dbReference type="SAM" id="SignalP"/>
    </source>
</evidence>
<dbReference type="Pfam" id="PF00085">
    <property type="entry name" value="Thioredoxin"/>
    <property type="match status" value="1"/>
</dbReference>
<dbReference type="PROSITE" id="PS51257">
    <property type="entry name" value="PROKAR_LIPOPROTEIN"/>
    <property type="match status" value="1"/>
</dbReference>
<proteinExistence type="predicted"/>
<evidence type="ECO:0000313" key="3">
    <source>
        <dbReference type="EMBL" id="KUK86906.1"/>
    </source>
</evidence>
<dbReference type="CDD" id="cd02947">
    <property type="entry name" value="TRX_family"/>
    <property type="match status" value="1"/>
</dbReference>
<dbReference type="PROSITE" id="PS51352">
    <property type="entry name" value="THIOREDOXIN_2"/>
    <property type="match status" value="1"/>
</dbReference>
<feature type="domain" description="Thioredoxin" evidence="2">
    <location>
        <begin position="15"/>
        <end position="133"/>
    </location>
</feature>
<dbReference type="GO" id="GO:0045454">
    <property type="term" value="P:cell redox homeostasis"/>
    <property type="evidence" value="ECO:0007669"/>
    <property type="project" value="TreeGrafter"/>
</dbReference>
<evidence type="ECO:0000259" key="2">
    <source>
        <dbReference type="PROSITE" id="PS51352"/>
    </source>
</evidence>
<feature type="signal peptide" evidence="1">
    <location>
        <begin position="1"/>
        <end position="26"/>
    </location>
</feature>
<keyword evidence="1" id="KW-0732">Signal</keyword>
<dbReference type="EMBL" id="LGGX01000010">
    <property type="protein sequence ID" value="KUK86906.1"/>
    <property type="molecule type" value="Genomic_DNA"/>
</dbReference>
<name>A0A124G0B0_UNCT6</name>
<dbReference type="SUPFAM" id="SSF52833">
    <property type="entry name" value="Thioredoxin-like"/>
    <property type="match status" value="1"/>
</dbReference>
<dbReference type="AlphaFoldDB" id="A0A124G0B0"/>
<dbReference type="PANTHER" id="PTHR45663:SF11">
    <property type="entry name" value="GEO12009P1"/>
    <property type="match status" value="1"/>
</dbReference>
<dbReference type="GO" id="GO:0005829">
    <property type="term" value="C:cytosol"/>
    <property type="evidence" value="ECO:0007669"/>
    <property type="project" value="TreeGrafter"/>
</dbReference>
<dbReference type="InterPro" id="IPR013766">
    <property type="entry name" value="Thioredoxin_domain"/>
</dbReference>
<reference evidence="4" key="1">
    <citation type="journal article" date="2015" name="MBio">
        <title>Genome-Resolved Metagenomic Analysis Reveals Roles for Candidate Phyla and Other Microbial Community Members in Biogeochemical Transformations in Oil Reservoirs.</title>
        <authorList>
            <person name="Hu P."/>
            <person name="Tom L."/>
            <person name="Singh A."/>
            <person name="Thomas B.C."/>
            <person name="Baker B.J."/>
            <person name="Piceno Y.M."/>
            <person name="Andersen G.L."/>
            <person name="Banfield J.F."/>
        </authorList>
    </citation>
    <scope>NUCLEOTIDE SEQUENCE [LARGE SCALE GENOMIC DNA]</scope>
</reference>
<dbReference type="Gene3D" id="3.40.30.10">
    <property type="entry name" value="Glutaredoxin"/>
    <property type="match status" value="1"/>
</dbReference>
<dbReference type="PANTHER" id="PTHR45663">
    <property type="entry name" value="GEO12009P1"/>
    <property type="match status" value="1"/>
</dbReference>
<comment type="caution">
    <text evidence="3">The sequence shown here is derived from an EMBL/GenBank/DDBJ whole genome shotgun (WGS) entry which is preliminary data.</text>
</comment>
<dbReference type="GO" id="GO:0015035">
    <property type="term" value="F:protein-disulfide reductase activity"/>
    <property type="evidence" value="ECO:0007669"/>
    <property type="project" value="TreeGrafter"/>
</dbReference>
<evidence type="ECO:0000313" key="4">
    <source>
        <dbReference type="Proteomes" id="UP000053467"/>
    </source>
</evidence>
<accession>A0A124G0B0</accession>
<organism evidence="3 4">
    <name type="scientific">candidate division TA06 bacterium 34_109</name>
    <dbReference type="NCBI Taxonomy" id="1635277"/>
    <lineage>
        <taxon>Bacteria</taxon>
        <taxon>Bacteria division TA06</taxon>
    </lineage>
</organism>
<gene>
    <name evidence="3" type="ORF">XE03_1124</name>
</gene>
<sequence>MKNLNLNFSFILLILFLYSCTPSENAKQIKSENEENLNFEKYKITFIELGSTTCIPCQMMQPIIREIRDSFPKDVQVIFYDLNDRKNLKHAQKYKIRVIPTQIFIDNRGEIVEKHEGFFPRDEIFRFLKSKGVNQ</sequence>
<feature type="chain" id="PRO_5007171898" evidence="1">
    <location>
        <begin position="27"/>
        <end position="135"/>
    </location>
</feature>